<proteinExistence type="inferred from homology"/>
<dbReference type="HAMAP" id="MF_00073">
    <property type="entry name" value="NusB"/>
    <property type="match status" value="1"/>
</dbReference>
<dbReference type="GO" id="GO:0005829">
    <property type="term" value="C:cytosol"/>
    <property type="evidence" value="ECO:0007669"/>
    <property type="project" value="TreeGrafter"/>
</dbReference>
<dbReference type="EMBL" id="CP003985">
    <property type="protein sequence ID" value="AGF78570.1"/>
    <property type="molecule type" value="Genomic_DNA"/>
</dbReference>
<dbReference type="OrthoDB" id="9797817at2"/>
<comment type="function">
    <text evidence="6">Involved in transcription antitermination. Required for transcription of ribosomal RNA (rRNA) genes. Binds specifically to the boxA antiterminator sequence of the ribosomal RNA (rrn) operons.</text>
</comment>
<dbReference type="PANTHER" id="PTHR11078:SF3">
    <property type="entry name" value="ANTITERMINATION NUSB DOMAIN-CONTAINING PROTEIN"/>
    <property type="match status" value="1"/>
</dbReference>
<reference evidence="9" key="1">
    <citation type="journal article" date="2013" name="Stand. Genomic Sci.">
        <title>Complete genome sequence of Desulfocapsa sulfexigens, a marine deltaproteobacterium specialized in disproportionating inorganic sulfur compounds.</title>
        <authorList>
            <person name="Finster K.W."/>
            <person name="Kjeldsen K.U."/>
            <person name="Kube M."/>
            <person name="Reinhardt R."/>
            <person name="Mussmann M."/>
            <person name="Amann R."/>
            <person name="Schreiber L."/>
        </authorList>
    </citation>
    <scope>NUCLEOTIDE SEQUENCE [LARGE SCALE GENOMIC DNA]</scope>
    <source>
        <strain evidence="9">DSM 10523 / SB164P1</strain>
    </source>
</reference>
<evidence type="ECO:0000256" key="4">
    <source>
        <dbReference type="ARBA" id="ARBA00023015"/>
    </source>
</evidence>
<name>M1PFX0_DESSD</name>
<dbReference type="GO" id="GO:0003723">
    <property type="term" value="F:RNA binding"/>
    <property type="evidence" value="ECO:0007669"/>
    <property type="project" value="UniProtKB-UniRule"/>
</dbReference>
<keyword evidence="2 6" id="KW-0889">Transcription antitermination</keyword>
<organism evidence="8 9">
    <name type="scientific">Desulfocapsa sulfexigens (strain DSM 10523 / SB164P1)</name>
    <dbReference type="NCBI Taxonomy" id="1167006"/>
    <lineage>
        <taxon>Bacteria</taxon>
        <taxon>Pseudomonadati</taxon>
        <taxon>Thermodesulfobacteriota</taxon>
        <taxon>Desulfobulbia</taxon>
        <taxon>Desulfobulbales</taxon>
        <taxon>Desulfocapsaceae</taxon>
        <taxon>Desulfocapsa</taxon>
    </lineage>
</organism>
<dbReference type="GO" id="GO:0006353">
    <property type="term" value="P:DNA-templated transcription termination"/>
    <property type="evidence" value="ECO:0007669"/>
    <property type="project" value="UniProtKB-UniRule"/>
</dbReference>
<dbReference type="Pfam" id="PF01029">
    <property type="entry name" value="NusB"/>
    <property type="match status" value="1"/>
</dbReference>
<evidence type="ECO:0000259" key="7">
    <source>
        <dbReference type="Pfam" id="PF01029"/>
    </source>
</evidence>
<evidence type="ECO:0000313" key="8">
    <source>
        <dbReference type="EMBL" id="AGF78570.1"/>
    </source>
</evidence>
<protein>
    <recommendedName>
        <fullName evidence="6">Transcription antitermination protein NusB</fullName>
    </recommendedName>
    <alternativeName>
        <fullName evidence="6">Antitermination factor NusB</fullName>
    </alternativeName>
</protein>
<dbReference type="InterPro" id="IPR006027">
    <property type="entry name" value="NusB_RsmB_TIM44"/>
</dbReference>
<dbReference type="RefSeq" id="WP_015404261.1">
    <property type="nucleotide sequence ID" value="NC_020304.1"/>
</dbReference>
<gene>
    <name evidence="6" type="primary">nusB</name>
    <name evidence="8" type="ordered locus">UWK_02021</name>
</gene>
<evidence type="ECO:0000256" key="1">
    <source>
        <dbReference type="ARBA" id="ARBA00005952"/>
    </source>
</evidence>
<keyword evidence="9" id="KW-1185">Reference proteome</keyword>
<evidence type="ECO:0000256" key="6">
    <source>
        <dbReference type="HAMAP-Rule" id="MF_00073"/>
    </source>
</evidence>
<dbReference type="SUPFAM" id="SSF48013">
    <property type="entry name" value="NusB-like"/>
    <property type="match status" value="1"/>
</dbReference>
<dbReference type="STRING" id="1167006.UWK_02021"/>
<keyword evidence="3 6" id="KW-0694">RNA-binding</keyword>
<dbReference type="KEGG" id="dsf:UWK_02021"/>
<dbReference type="CDD" id="cd00619">
    <property type="entry name" value="Terminator_NusB"/>
    <property type="match status" value="1"/>
</dbReference>
<dbReference type="HOGENOM" id="CLU_087843_3_3_7"/>
<dbReference type="AlphaFoldDB" id="M1PFX0"/>
<keyword evidence="5 6" id="KW-0804">Transcription</keyword>
<dbReference type="NCBIfam" id="TIGR01951">
    <property type="entry name" value="nusB"/>
    <property type="match status" value="1"/>
</dbReference>
<dbReference type="PANTHER" id="PTHR11078">
    <property type="entry name" value="N UTILIZATION SUBSTANCE PROTEIN B-RELATED"/>
    <property type="match status" value="1"/>
</dbReference>
<dbReference type="InterPro" id="IPR035926">
    <property type="entry name" value="NusB-like_sf"/>
</dbReference>
<evidence type="ECO:0000256" key="2">
    <source>
        <dbReference type="ARBA" id="ARBA00022814"/>
    </source>
</evidence>
<dbReference type="eggNOG" id="COG0781">
    <property type="taxonomic scope" value="Bacteria"/>
</dbReference>
<evidence type="ECO:0000256" key="3">
    <source>
        <dbReference type="ARBA" id="ARBA00022884"/>
    </source>
</evidence>
<evidence type="ECO:0000256" key="5">
    <source>
        <dbReference type="ARBA" id="ARBA00023163"/>
    </source>
</evidence>
<accession>M1PFX0</accession>
<dbReference type="InterPro" id="IPR011605">
    <property type="entry name" value="NusB_fam"/>
</dbReference>
<evidence type="ECO:0000313" key="9">
    <source>
        <dbReference type="Proteomes" id="UP000011721"/>
    </source>
</evidence>
<keyword evidence="4 6" id="KW-0805">Transcription regulation</keyword>
<comment type="similarity">
    <text evidence="1 6">Belongs to the NusB family.</text>
</comment>
<dbReference type="GO" id="GO:0031564">
    <property type="term" value="P:transcription antitermination"/>
    <property type="evidence" value="ECO:0007669"/>
    <property type="project" value="UniProtKB-KW"/>
</dbReference>
<feature type="domain" description="NusB/RsmB/TIM44" evidence="7">
    <location>
        <begin position="5"/>
        <end position="135"/>
    </location>
</feature>
<dbReference type="Gene3D" id="1.10.940.10">
    <property type="entry name" value="NusB-like"/>
    <property type="match status" value="1"/>
</dbReference>
<dbReference type="Proteomes" id="UP000011721">
    <property type="component" value="Chromosome"/>
</dbReference>
<sequence length="141" mass="16066">MGIRRKSREAVLQFLFQDDFKGFEAGFDQDLANRFVDFCSLYDVQKKARPYALELLEGVYVRRADVDSVIKKHASNWRLERIDLTDRNVLRIAVYEMIYCDDVPPEVAINEAVEIAKRFGTGDSPSFVNGVLDAVKTGIAK</sequence>
<dbReference type="PATRIC" id="fig|1167006.5.peg.2210"/>